<protein>
    <submittedName>
        <fullName evidence="3">Uncharacterized protein</fullName>
    </submittedName>
</protein>
<name>A0A495ITQ6_9SPHI</name>
<reference evidence="3 4" key="1">
    <citation type="submission" date="2018-10" db="EMBL/GenBank/DDBJ databases">
        <title>Genomic Encyclopedia of Archaeal and Bacterial Type Strains, Phase II (KMG-II): from individual species to whole genera.</title>
        <authorList>
            <person name="Goeker M."/>
        </authorList>
    </citation>
    <scope>NUCLEOTIDE SEQUENCE [LARGE SCALE GENOMIC DNA]</scope>
    <source>
        <strain evidence="3 4">DSM 18602</strain>
    </source>
</reference>
<accession>A0A495ITQ6</accession>
<gene>
    <name evidence="3" type="ORF">BDD43_0242</name>
</gene>
<keyword evidence="2" id="KW-0472">Membrane</keyword>
<evidence type="ECO:0000313" key="3">
    <source>
        <dbReference type="EMBL" id="RKR80147.1"/>
    </source>
</evidence>
<keyword evidence="2" id="KW-0812">Transmembrane</keyword>
<evidence type="ECO:0000313" key="4">
    <source>
        <dbReference type="Proteomes" id="UP000268007"/>
    </source>
</evidence>
<proteinExistence type="predicted"/>
<comment type="caution">
    <text evidence="3">The sequence shown here is derived from an EMBL/GenBank/DDBJ whole genome shotgun (WGS) entry which is preliminary data.</text>
</comment>
<feature type="region of interest" description="Disordered" evidence="1">
    <location>
        <begin position="183"/>
        <end position="202"/>
    </location>
</feature>
<feature type="transmembrane region" description="Helical" evidence="2">
    <location>
        <begin position="107"/>
        <end position="125"/>
    </location>
</feature>
<evidence type="ECO:0000256" key="2">
    <source>
        <dbReference type="SAM" id="Phobius"/>
    </source>
</evidence>
<dbReference type="Proteomes" id="UP000268007">
    <property type="component" value="Unassembled WGS sequence"/>
</dbReference>
<keyword evidence="2" id="KW-1133">Transmembrane helix</keyword>
<keyword evidence="4" id="KW-1185">Reference proteome</keyword>
<dbReference type="AlphaFoldDB" id="A0A495ITQ6"/>
<dbReference type="RefSeq" id="WP_121195827.1">
    <property type="nucleotide sequence ID" value="NZ_RBKU01000001.1"/>
</dbReference>
<sequence length="202" mass="23512">MENSDRNINDEILDRIVIQVEGLSKQLANLSDYTKQFETLSKNFDRFLQQYQNDHHELKNNISQFKSGNNHDKQIQTALVETKSILEDIRKMLPLKLINTFDHKTKGFIISGIILLIVVALSTGLSCHLWKENNKLEAVDIKYRLAKHVGTTITNWVDSIYLHNPEEAKRILAKMEANWLTKDEHPKTKLNHGNNQRKKRNI</sequence>
<organism evidence="3 4">
    <name type="scientific">Mucilaginibacter gracilis</name>
    <dbReference type="NCBI Taxonomy" id="423350"/>
    <lineage>
        <taxon>Bacteria</taxon>
        <taxon>Pseudomonadati</taxon>
        <taxon>Bacteroidota</taxon>
        <taxon>Sphingobacteriia</taxon>
        <taxon>Sphingobacteriales</taxon>
        <taxon>Sphingobacteriaceae</taxon>
        <taxon>Mucilaginibacter</taxon>
    </lineage>
</organism>
<dbReference type="EMBL" id="RBKU01000001">
    <property type="protein sequence ID" value="RKR80147.1"/>
    <property type="molecule type" value="Genomic_DNA"/>
</dbReference>
<evidence type="ECO:0000256" key="1">
    <source>
        <dbReference type="SAM" id="MobiDB-lite"/>
    </source>
</evidence>
<dbReference type="OrthoDB" id="793768at2"/>